<evidence type="ECO:0000313" key="2">
    <source>
        <dbReference type="Proteomes" id="UP001447151"/>
    </source>
</evidence>
<gene>
    <name evidence="1" type="ORF">ABM124_08150</name>
</gene>
<accession>A0ABV1JLB6</accession>
<keyword evidence="2" id="KW-1185">Reference proteome</keyword>
<proteinExistence type="predicted"/>
<comment type="caution">
    <text evidence="1">The sequence shown here is derived from an EMBL/GenBank/DDBJ whole genome shotgun (WGS) entry which is preliminary data.</text>
</comment>
<evidence type="ECO:0008006" key="3">
    <source>
        <dbReference type="Google" id="ProtNLM"/>
    </source>
</evidence>
<dbReference type="Proteomes" id="UP001447151">
    <property type="component" value="Unassembled WGS sequence"/>
</dbReference>
<protein>
    <recommendedName>
        <fullName evidence="3">Phage associated protein</fullName>
    </recommendedName>
</protein>
<dbReference type="RefSeq" id="WP_349273220.1">
    <property type="nucleotide sequence ID" value="NZ_JBECZB010000010.1"/>
</dbReference>
<evidence type="ECO:0000313" key="1">
    <source>
        <dbReference type="EMBL" id="MEQ3511275.1"/>
    </source>
</evidence>
<organism evidence="1 2">
    <name type="scientific">Neisseria polysaccharea</name>
    <dbReference type="NCBI Taxonomy" id="489"/>
    <lineage>
        <taxon>Bacteria</taxon>
        <taxon>Pseudomonadati</taxon>
        <taxon>Pseudomonadota</taxon>
        <taxon>Betaproteobacteria</taxon>
        <taxon>Neisseriales</taxon>
        <taxon>Neisseriaceae</taxon>
        <taxon>Neisseria</taxon>
    </lineage>
</organism>
<name>A0ABV1JLB6_NEIPO</name>
<dbReference type="EMBL" id="JBECZB010000010">
    <property type="protein sequence ID" value="MEQ3511275.1"/>
    <property type="molecule type" value="Genomic_DNA"/>
</dbReference>
<reference evidence="1 2" key="1">
    <citation type="submission" date="2024-05" db="EMBL/GenBank/DDBJ databases">
        <authorList>
            <person name="Matzinger S.R."/>
            <person name="Bankers L."/>
            <person name="Rossheim A."/>
            <person name="Hetherington-Rauth M.C."/>
            <person name="Smith A."/>
            <person name="Baird S."/>
            <person name="Polanco D."/>
        </authorList>
    </citation>
    <scope>NUCLEOTIDE SEQUENCE [LARGE SCALE GENOMIC DNA]</scope>
    <source>
        <strain evidence="1 2">2024CJ-00066</strain>
    </source>
</reference>
<sequence length="288" mass="33720">MDEPLPWDEYDDSNDLESKGDPYLDWVDRIAEARTYCKKNNLAFCFYRYNPYKPKDDALGFATMDTRRRALDILRHYGLCQGFDALNKAAENLSAAFTDALELFRQKSDYWEIVPDEYIRQEILKKFFHLRRFDTEGVFDTDRPPAEIKPCFFALFALMLIGEIYNSEAGLVEASHYALSVIHASESMELVCIAEMLCKELEQPAKTEREIKSEAGRKAAEARHAPTKAIKRKVMELWDEELKKENPRNKTEFAHYICRTMRLKYKTVRNNWLQGLPDKQNDDLDLPF</sequence>